<dbReference type="EMBL" id="APMP01000012">
    <property type="protein sequence ID" value="ENZ81818.1"/>
    <property type="molecule type" value="Genomic_DNA"/>
</dbReference>
<dbReference type="STRING" id="1292034.OR37_02245"/>
<dbReference type="PATRIC" id="fig|1292034.3.peg.2229"/>
<evidence type="ECO:0000313" key="2">
    <source>
        <dbReference type="Proteomes" id="UP000013063"/>
    </source>
</evidence>
<sequence length="112" mass="11857">MIAANDIAAARRRRLVRQGLTSPLIGEIVEALLTLGGQASASLVADTVALRRGGRRASAALVAELALALELHRGHAASLDLPEMITVGPKGWALTGRAHLFLRRGLRNHVRG</sequence>
<comment type="caution">
    <text evidence="1">The sequence shown here is derived from an EMBL/GenBank/DDBJ whole genome shotgun (WGS) entry which is preliminary data.</text>
</comment>
<keyword evidence="2" id="KW-1185">Reference proteome</keyword>
<name>R0E8K4_CAUVI</name>
<proteinExistence type="predicted"/>
<dbReference type="Proteomes" id="UP000013063">
    <property type="component" value="Unassembled WGS sequence"/>
</dbReference>
<gene>
    <name evidence="1" type="ORF">OR37_02245</name>
</gene>
<organism evidence="1 2">
    <name type="scientific">Caulobacter vibrioides OR37</name>
    <dbReference type="NCBI Taxonomy" id="1292034"/>
    <lineage>
        <taxon>Bacteria</taxon>
        <taxon>Pseudomonadati</taxon>
        <taxon>Pseudomonadota</taxon>
        <taxon>Alphaproteobacteria</taxon>
        <taxon>Caulobacterales</taxon>
        <taxon>Caulobacteraceae</taxon>
        <taxon>Caulobacter</taxon>
    </lineage>
</organism>
<evidence type="ECO:0000313" key="1">
    <source>
        <dbReference type="EMBL" id="ENZ81818.1"/>
    </source>
</evidence>
<dbReference type="AlphaFoldDB" id="R0E8K4"/>
<reference evidence="1 2" key="1">
    <citation type="journal article" date="2013" name="Genome Announc.">
        <title>Draft Genome Sequence for Caulobacter sp. Strain OR37, a Bacterium Tolerant to Heavy Metals.</title>
        <authorList>
            <person name="Utturkar S.M."/>
            <person name="Bollmann A."/>
            <person name="Brzoska R.M."/>
            <person name="Klingeman D.M."/>
            <person name="Epstein S.E."/>
            <person name="Palumbo A.V."/>
            <person name="Brown S.D."/>
        </authorList>
    </citation>
    <scope>NUCLEOTIDE SEQUENCE [LARGE SCALE GENOMIC DNA]</scope>
    <source>
        <strain evidence="1 2">OR37</strain>
    </source>
</reference>
<accession>R0E8K4</accession>
<protein>
    <submittedName>
        <fullName evidence="1">Uncharacterized protein</fullName>
    </submittedName>
</protein>
<dbReference type="RefSeq" id="WP_004619687.1">
    <property type="nucleotide sequence ID" value="NZ_APMP01000012.1"/>
</dbReference>